<organism evidence="3 4">
    <name type="scientific">Seminavis robusta</name>
    <dbReference type="NCBI Taxonomy" id="568900"/>
    <lineage>
        <taxon>Eukaryota</taxon>
        <taxon>Sar</taxon>
        <taxon>Stramenopiles</taxon>
        <taxon>Ochrophyta</taxon>
        <taxon>Bacillariophyta</taxon>
        <taxon>Bacillariophyceae</taxon>
        <taxon>Bacillariophycidae</taxon>
        <taxon>Naviculales</taxon>
        <taxon>Naviculaceae</taxon>
        <taxon>Seminavis</taxon>
    </lineage>
</organism>
<feature type="compositionally biased region" description="Basic and acidic residues" evidence="1">
    <location>
        <begin position="1"/>
        <end position="12"/>
    </location>
</feature>
<evidence type="ECO:0000256" key="1">
    <source>
        <dbReference type="SAM" id="MobiDB-lite"/>
    </source>
</evidence>
<dbReference type="OrthoDB" id="127849at2759"/>
<feature type="region of interest" description="Disordered" evidence="1">
    <location>
        <begin position="90"/>
        <end position="163"/>
    </location>
</feature>
<accession>A0A9N8HD61</accession>
<proteinExistence type="predicted"/>
<dbReference type="EMBL" id="CAICTM010000346">
    <property type="protein sequence ID" value="CAB9508437.1"/>
    <property type="molecule type" value="Genomic_DNA"/>
</dbReference>
<feature type="region of interest" description="Disordered" evidence="1">
    <location>
        <begin position="1"/>
        <end position="54"/>
    </location>
</feature>
<comment type="caution">
    <text evidence="3">The sequence shown here is derived from an EMBL/GenBank/DDBJ whole genome shotgun (WGS) entry which is preliminary data.</text>
</comment>
<reference evidence="3" key="1">
    <citation type="submission" date="2020-06" db="EMBL/GenBank/DDBJ databases">
        <authorList>
            <consortium name="Plant Systems Biology data submission"/>
        </authorList>
    </citation>
    <scope>NUCLEOTIDE SEQUENCE</scope>
    <source>
        <strain evidence="3">D6</strain>
    </source>
</reference>
<dbReference type="Pfam" id="PF20681">
    <property type="entry name" value="DUF6818"/>
    <property type="match status" value="1"/>
</dbReference>
<feature type="compositionally biased region" description="Basic and acidic residues" evidence="1">
    <location>
        <begin position="37"/>
        <end position="47"/>
    </location>
</feature>
<sequence length="528" mass="57526">MQAEKPKENEKAKKGRKKSSQNFSGSLVRPSAAGTVVDRRPLVDTRPFHKQSAFAPVPREHINVAEVPITMYDSDEKELWDAMNQCWKERDAKRAAEEQKKQNSKKAKDAHPTIEYCTQDSAGDDPPPPPGGAGAVAFQNPDKYKTPPSQPPTPAELSAPRPARRLATTLFYDNTLNYDEYHNSASTVPRPGSCPPALPSPTKEATAGFLAPKTGTKVAGKRTSTGLVSNSVAKKKKAPTKRQANNNGGGMRFTAEEDTALLDAWELILPIGKEEHAKAAAEYNNHFPSHRHRETQNLRAKFNKWMSSKAPTGDPDLPPTIRRAKQIAWKIKEKAQMVALQDGITDPFEKTVASSAPSSGEKTDNSKAVSVTKATRKAARKNEFVKAIKASDKAQAKRDKRREMMNMQGMMVMATTVAAIASALSGKKVEIPNMTQPASMPMGAGISSDDTSTSSDDSSIGGGSRFKKRLAAYKKKRALKKKKKKKKKETLLDSDQEDGKMPAKKDDDDSSSGGEVELVDPYGPTGKL</sequence>
<keyword evidence="4" id="KW-1185">Reference proteome</keyword>
<name>A0A9N8HD61_9STRA</name>
<dbReference type="PANTHER" id="PTHR34409">
    <property type="entry name" value="SET DOMAIN-CONTAINING PROTEIN"/>
    <property type="match status" value="1"/>
</dbReference>
<feature type="region of interest" description="Disordered" evidence="1">
    <location>
        <begin position="350"/>
        <end position="374"/>
    </location>
</feature>
<evidence type="ECO:0000313" key="3">
    <source>
        <dbReference type="EMBL" id="CAB9508437.1"/>
    </source>
</evidence>
<dbReference type="AlphaFoldDB" id="A0A9N8HD61"/>
<protein>
    <recommendedName>
        <fullName evidence="2">DUF6818 domain-containing protein</fullName>
    </recommendedName>
</protein>
<feature type="compositionally biased region" description="Basic and acidic residues" evidence="1">
    <location>
        <begin position="497"/>
        <end position="507"/>
    </location>
</feature>
<dbReference type="PANTHER" id="PTHR34409:SF1">
    <property type="entry name" value="MYB-LIKE DOMAIN-CONTAINING PROTEIN"/>
    <property type="match status" value="1"/>
</dbReference>
<evidence type="ECO:0000259" key="2">
    <source>
        <dbReference type="Pfam" id="PF20681"/>
    </source>
</evidence>
<evidence type="ECO:0000313" key="4">
    <source>
        <dbReference type="Proteomes" id="UP001153069"/>
    </source>
</evidence>
<dbReference type="InterPro" id="IPR049203">
    <property type="entry name" value="DUF6818"/>
</dbReference>
<feature type="compositionally biased region" description="Low complexity" evidence="1">
    <location>
        <begin position="445"/>
        <end position="459"/>
    </location>
</feature>
<feature type="domain" description="DUF6818" evidence="2">
    <location>
        <begin position="270"/>
        <end position="343"/>
    </location>
</feature>
<feature type="compositionally biased region" description="Basic residues" evidence="1">
    <location>
        <begin position="465"/>
        <end position="488"/>
    </location>
</feature>
<feature type="region of interest" description="Disordered" evidence="1">
    <location>
        <begin position="433"/>
        <end position="528"/>
    </location>
</feature>
<dbReference type="Proteomes" id="UP001153069">
    <property type="component" value="Unassembled WGS sequence"/>
</dbReference>
<feature type="compositionally biased region" description="Polar residues" evidence="1">
    <location>
        <begin position="352"/>
        <end position="373"/>
    </location>
</feature>
<feature type="compositionally biased region" description="Basic and acidic residues" evidence="1">
    <location>
        <begin position="90"/>
        <end position="112"/>
    </location>
</feature>
<gene>
    <name evidence="3" type="ORF">SEMRO_347_G122940.1</name>
</gene>